<feature type="region of interest" description="Disordered" evidence="15">
    <location>
        <begin position="697"/>
        <end position="749"/>
    </location>
</feature>
<evidence type="ECO:0000256" key="11">
    <source>
        <dbReference type="ARBA" id="ARBA00023145"/>
    </source>
</evidence>
<dbReference type="InterPro" id="IPR036852">
    <property type="entry name" value="Peptidase_S8/S53_dom_sf"/>
</dbReference>
<feature type="transmembrane region" description="Helical" evidence="16">
    <location>
        <begin position="767"/>
        <end position="789"/>
    </location>
</feature>
<evidence type="ECO:0000256" key="6">
    <source>
        <dbReference type="ARBA" id="ARBA00022801"/>
    </source>
</evidence>
<feature type="compositionally biased region" description="Acidic residues" evidence="15">
    <location>
        <begin position="841"/>
        <end position="852"/>
    </location>
</feature>
<dbReference type="GO" id="GO:0004252">
    <property type="term" value="F:serine-type endopeptidase activity"/>
    <property type="evidence" value="ECO:0007669"/>
    <property type="project" value="UniProtKB-UniRule"/>
</dbReference>
<keyword evidence="8" id="KW-0106">Calcium</keyword>
<dbReference type="InterPro" id="IPR008979">
    <property type="entry name" value="Galactose-bd-like_sf"/>
</dbReference>
<dbReference type="SUPFAM" id="SSF52743">
    <property type="entry name" value="Subtilisin-like"/>
    <property type="match status" value="1"/>
</dbReference>
<comment type="subcellular location">
    <subcellularLocation>
        <location evidence="1">Membrane</location>
    </subcellularLocation>
</comment>
<dbReference type="InterPro" id="IPR022398">
    <property type="entry name" value="Peptidase_S8_His-AS"/>
</dbReference>
<feature type="compositionally biased region" description="Basic and acidic residues" evidence="15">
    <location>
        <begin position="652"/>
        <end position="667"/>
    </location>
</feature>
<feature type="compositionally biased region" description="Low complexity" evidence="15">
    <location>
        <begin position="719"/>
        <end position="744"/>
    </location>
</feature>
<evidence type="ECO:0000256" key="4">
    <source>
        <dbReference type="ARBA" id="ARBA00022692"/>
    </source>
</evidence>
<keyword evidence="5 17" id="KW-0732">Signal</keyword>
<dbReference type="PROSITE" id="PS00138">
    <property type="entry name" value="SUBTILASE_SER"/>
    <property type="match status" value="1"/>
</dbReference>
<evidence type="ECO:0000256" key="1">
    <source>
        <dbReference type="ARBA" id="ARBA00004370"/>
    </source>
</evidence>
<feature type="region of interest" description="Disordered" evidence="15">
    <location>
        <begin position="644"/>
        <end position="676"/>
    </location>
</feature>
<keyword evidence="20" id="KW-1185">Reference proteome</keyword>
<evidence type="ECO:0000256" key="12">
    <source>
        <dbReference type="ARBA" id="ARBA00023180"/>
    </source>
</evidence>
<dbReference type="GO" id="GO:0000139">
    <property type="term" value="C:Golgi membrane"/>
    <property type="evidence" value="ECO:0007669"/>
    <property type="project" value="TreeGrafter"/>
</dbReference>
<dbReference type="GO" id="GO:0016485">
    <property type="term" value="P:protein processing"/>
    <property type="evidence" value="ECO:0007669"/>
    <property type="project" value="TreeGrafter"/>
</dbReference>
<proteinExistence type="inferred from homology"/>
<keyword evidence="9 16" id="KW-1133">Transmembrane helix</keyword>
<dbReference type="PROSITE" id="PS00137">
    <property type="entry name" value="SUBTILASE_HIS"/>
    <property type="match status" value="1"/>
</dbReference>
<evidence type="ECO:0000256" key="9">
    <source>
        <dbReference type="ARBA" id="ARBA00022989"/>
    </source>
</evidence>
<keyword evidence="12" id="KW-0325">Glycoprotein</keyword>
<evidence type="ECO:0000256" key="17">
    <source>
        <dbReference type="SAM" id="SignalP"/>
    </source>
</evidence>
<dbReference type="CDD" id="cd04059">
    <property type="entry name" value="Peptidases_S8_Protein_convertases_Kexins_Furin-like"/>
    <property type="match status" value="1"/>
</dbReference>
<dbReference type="InterPro" id="IPR002884">
    <property type="entry name" value="P_dom"/>
</dbReference>
<evidence type="ECO:0000256" key="5">
    <source>
        <dbReference type="ARBA" id="ARBA00022729"/>
    </source>
</evidence>
<dbReference type="Gene3D" id="2.60.120.260">
    <property type="entry name" value="Galactose-binding domain-like"/>
    <property type="match status" value="1"/>
</dbReference>
<name>A0A3N4I5I4_ASCIM</name>
<dbReference type="PROSITE" id="PS51829">
    <property type="entry name" value="P_HOMO_B"/>
    <property type="match status" value="1"/>
</dbReference>
<dbReference type="FunFam" id="3.40.50.200:FF:000005">
    <property type="entry name" value="Proprotein convertase subtilisin/kexin type 7"/>
    <property type="match status" value="1"/>
</dbReference>
<dbReference type="Gene3D" id="3.40.50.200">
    <property type="entry name" value="Peptidase S8/S53 domain"/>
    <property type="match status" value="1"/>
</dbReference>
<keyword evidence="4 16" id="KW-0812">Transmembrane</keyword>
<reference evidence="19 20" key="1">
    <citation type="journal article" date="2018" name="Nat. Ecol. Evol.">
        <title>Pezizomycetes genomes reveal the molecular basis of ectomycorrhizal truffle lifestyle.</title>
        <authorList>
            <person name="Murat C."/>
            <person name="Payen T."/>
            <person name="Noel B."/>
            <person name="Kuo A."/>
            <person name="Morin E."/>
            <person name="Chen J."/>
            <person name="Kohler A."/>
            <person name="Krizsan K."/>
            <person name="Balestrini R."/>
            <person name="Da Silva C."/>
            <person name="Montanini B."/>
            <person name="Hainaut M."/>
            <person name="Levati E."/>
            <person name="Barry K.W."/>
            <person name="Belfiori B."/>
            <person name="Cichocki N."/>
            <person name="Clum A."/>
            <person name="Dockter R.B."/>
            <person name="Fauchery L."/>
            <person name="Guy J."/>
            <person name="Iotti M."/>
            <person name="Le Tacon F."/>
            <person name="Lindquist E.A."/>
            <person name="Lipzen A."/>
            <person name="Malagnac F."/>
            <person name="Mello A."/>
            <person name="Molinier V."/>
            <person name="Miyauchi S."/>
            <person name="Poulain J."/>
            <person name="Riccioni C."/>
            <person name="Rubini A."/>
            <person name="Sitrit Y."/>
            <person name="Splivallo R."/>
            <person name="Traeger S."/>
            <person name="Wang M."/>
            <person name="Zifcakova L."/>
            <person name="Wipf D."/>
            <person name="Zambonelli A."/>
            <person name="Paolocci F."/>
            <person name="Nowrousian M."/>
            <person name="Ottonello S."/>
            <person name="Baldrian P."/>
            <person name="Spatafora J.W."/>
            <person name="Henrissat B."/>
            <person name="Nagy L.G."/>
            <person name="Aury J.M."/>
            <person name="Wincker P."/>
            <person name="Grigoriev I.V."/>
            <person name="Bonfante P."/>
            <person name="Martin F.M."/>
        </authorList>
    </citation>
    <scope>NUCLEOTIDE SEQUENCE [LARGE SCALE GENOMIC DNA]</scope>
    <source>
        <strain evidence="19 20">RN42</strain>
    </source>
</reference>
<dbReference type="PRINTS" id="PR00723">
    <property type="entry name" value="SUBTILISIN"/>
</dbReference>
<sequence>MRFSDSYLLWAGVAFLANFGLASAAEGSFHTRPRDYDSRDYYALQLDGRDPEAVAKHFGLQHEGVIGELRGHHLFSTEKAEEHVDVVKRHIEHFQARRRKREPIPEAEAALYDSIKFNQKQQLKKLHKRLPPKPKKEWLQKRASKRQDLNSVEAAVGRPVDSSMIKLQKIQKTLGIEDPIFKDQWHLLNYRSPGHDVNVTGLWLEGITGKNATVSIVDDGLDMYSNDLKDNYFAAGSYDFNDHQAEPRPRLSDDRHGTRCAGEIAAVKNDVCGVGVAYDAKVSAGIRILSKLITDADEAVALNYAFNENHIYSCSWGPPDDGQQMDEPGILIKRAIVNGINEGRDGKGSVFVFATGNGAASGDNCNFDGYTNSIYSITVGAIDHKGLHPYYSEECSAQLVVTYSSGSGESIHTTDVSQGGADRCYDKHGGTSAAAPLAAGIYALVLSVRPDLTWRDLQYLTVQTAVMVEEEDEDWITTHAGYKYNHKFGYGKLDAYRLVHAAMDFKTVKPQAWYHSPVLAIGQSIPENDQGLISTFTVTKEMLEKANLEKIEHVTVKMNLRHGRRGDVSVDLVSPNGIISKIAVPREDDRSQAGYKDWTFMSVVHWGEDGVGEWKIVTRDTLTNGKTGTLDNWQLNLWGPSIDPAKAVKHPLPGDKEHEQPTDDDHSASTSQAPVHTTTVSTPFSLFLLPAAAKPVVPTKPATEPTVDRPTPSKPEGLSSTPSSTPTSTPTTDTKPTDAATAIPADKRPGMIPSFLPTFGVSGTKQAWIYASAGFIGLFVAGLGIFMCVQKRKRAAQNSRDDYEFAVLENEDEMALTGGAGQGKEKTKKKARDLYDAFGASDDEDVLSDSEDEKGYRDESGSESESEGSPSGSR</sequence>
<dbReference type="SUPFAM" id="SSF49785">
    <property type="entry name" value="Galactose-binding domain-like"/>
    <property type="match status" value="1"/>
</dbReference>
<keyword evidence="6 14" id="KW-0378">Hydrolase</keyword>
<feature type="chain" id="PRO_5018306808" description="P/Homo B domain-containing protein" evidence="17">
    <location>
        <begin position="25"/>
        <end position="874"/>
    </location>
</feature>
<keyword evidence="10 16" id="KW-0472">Membrane</keyword>
<dbReference type="PROSITE" id="PS51892">
    <property type="entry name" value="SUBTILASE"/>
    <property type="match status" value="1"/>
</dbReference>
<keyword evidence="3 14" id="KW-0645">Protease</keyword>
<evidence type="ECO:0000256" key="16">
    <source>
        <dbReference type="SAM" id="Phobius"/>
    </source>
</evidence>
<dbReference type="GO" id="GO:0007323">
    <property type="term" value="P:peptide pheromone maturation"/>
    <property type="evidence" value="ECO:0007669"/>
    <property type="project" value="UniProtKB-ARBA"/>
</dbReference>
<dbReference type="PANTHER" id="PTHR42884">
    <property type="entry name" value="PROPROTEIN CONVERTASE SUBTILISIN/KEXIN-RELATED"/>
    <property type="match status" value="1"/>
</dbReference>
<dbReference type="EMBL" id="ML119680">
    <property type="protein sequence ID" value="RPA81365.1"/>
    <property type="molecule type" value="Genomic_DNA"/>
</dbReference>
<feature type="active site" description="Charge relay system" evidence="13 14">
    <location>
        <position position="218"/>
    </location>
</feature>
<dbReference type="AlphaFoldDB" id="A0A3N4I5I4"/>
<feature type="active site" description="Charge relay system" evidence="13 14">
    <location>
        <position position="256"/>
    </location>
</feature>
<evidence type="ECO:0000313" key="19">
    <source>
        <dbReference type="EMBL" id="RPA81365.1"/>
    </source>
</evidence>
<protein>
    <recommendedName>
        <fullName evidence="18">P/Homo B domain-containing protein</fullName>
    </recommendedName>
</protein>
<evidence type="ECO:0000256" key="13">
    <source>
        <dbReference type="PIRSR" id="PIRSR615500-1"/>
    </source>
</evidence>
<dbReference type="InterPro" id="IPR034182">
    <property type="entry name" value="Kexin/furin"/>
</dbReference>
<dbReference type="PANTHER" id="PTHR42884:SF14">
    <property type="entry name" value="NEUROENDOCRINE CONVERTASE 1"/>
    <property type="match status" value="1"/>
</dbReference>
<dbReference type="Pfam" id="PF00082">
    <property type="entry name" value="Peptidase_S8"/>
    <property type="match status" value="1"/>
</dbReference>
<dbReference type="Proteomes" id="UP000275078">
    <property type="component" value="Unassembled WGS sequence"/>
</dbReference>
<dbReference type="Pfam" id="PF01483">
    <property type="entry name" value="P_proprotein"/>
    <property type="match status" value="1"/>
</dbReference>
<comment type="similarity">
    <text evidence="2">Belongs to the peptidase S8 family. Furin subfamily.</text>
</comment>
<feature type="domain" description="P/Homo B" evidence="18">
    <location>
        <begin position="508"/>
        <end position="643"/>
    </location>
</feature>
<keyword evidence="11" id="KW-0865">Zymogen</keyword>
<dbReference type="GO" id="GO:0005802">
    <property type="term" value="C:trans-Golgi network"/>
    <property type="evidence" value="ECO:0007669"/>
    <property type="project" value="TreeGrafter"/>
</dbReference>
<dbReference type="OrthoDB" id="300641at2759"/>
<evidence type="ECO:0000256" key="14">
    <source>
        <dbReference type="PROSITE-ProRule" id="PRU01240"/>
    </source>
</evidence>
<dbReference type="InterPro" id="IPR015500">
    <property type="entry name" value="Peptidase_S8_subtilisin-rel"/>
</dbReference>
<gene>
    <name evidence="19" type="ORF">BJ508DRAFT_209250</name>
</gene>
<evidence type="ECO:0000256" key="8">
    <source>
        <dbReference type="ARBA" id="ARBA00022837"/>
    </source>
</evidence>
<feature type="region of interest" description="Disordered" evidence="15">
    <location>
        <begin position="840"/>
        <end position="874"/>
    </location>
</feature>
<organism evidence="19 20">
    <name type="scientific">Ascobolus immersus RN42</name>
    <dbReference type="NCBI Taxonomy" id="1160509"/>
    <lineage>
        <taxon>Eukaryota</taxon>
        <taxon>Fungi</taxon>
        <taxon>Dikarya</taxon>
        <taxon>Ascomycota</taxon>
        <taxon>Pezizomycotina</taxon>
        <taxon>Pezizomycetes</taxon>
        <taxon>Pezizales</taxon>
        <taxon>Ascobolaceae</taxon>
        <taxon>Ascobolus</taxon>
    </lineage>
</organism>
<evidence type="ECO:0000256" key="3">
    <source>
        <dbReference type="ARBA" id="ARBA00022670"/>
    </source>
</evidence>
<dbReference type="FunFam" id="2.60.120.260:FF:000026">
    <property type="entry name" value="proprotein convertase subtilisin/kexin type 7"/>
    <property type="match status" value="1"/>
</dbReference>
<evidence type="ECO:0000256" key="10">
    <source>
        <dbReference type="ARBA" id="ARBA00023136"/>
    </source>
</evidence>
<accession>A0A3N4I5I4</accession>
<evidence type="ECO:0000259" key="18">
    <source>
        <dbReference type="PROSITE" id="PS51829"/>
    </source>
</evidence>
<evidence type="ECO:0000256" key="2">
    <source>
        <dbReference type="ARBA" id="ARBA00005325"/>
    </source>
</evidence>
<feature type="active site" description="Charge relay system" evidence="13 14">
    <location>
        <position position="432"/>
    </location>
</feature>
<evidence type="ECO:0000313" key="20">
    <source>
        <dbReference type="Proteomes" id="UP000275078"/>
    </source>
</evidence>
<dbReference type="InterPro" id="IPR000209">
    <property type="entry name" value="Peptidase_S8/S53_dom"/>
</dbReference>
<dbReference type="InterPro" id="IPR023828">
    <property type="entry name" value="Peptidase_S8_Ser-AS"/>
</dbReference>
<feature type="signal peptide" evidence="17">
    <location>
        <begin position="1"/>
        <end position="24"/>
    </location>
</feature>
<evidence type="ECO:0000256" key="7">
    <source>
        <dbReference type="ARBA" id="ARBA00022825"/>
    </source>
</evidence>
<dbReference type="STRING" id="1160509.A0A3N4I5I4"/>
<evidence type="ECO:0000256" key="15">
    <source>
        <dbReference type="SAM" id="MobiDB-lite"/>
    </source>
</evidence>
<keyword evidence="7 14" id="KW-0720">Serine protease</keyword>